<comment type="caution">
    <text evidence="1">The sequence shown here is derived from an EMBL/GenBank/DDBJ whole genome shotgun (WGS) entry which is preliminary data.</text>
</comment>
<dbReference type="EMBL" id="ML976620">
    <property type="protein sequence ID" value="KAF1840389.1"/>
    <property type="molecule type" value="Genomic_DNA"/>
</dbReference>
<protein>
    <submittedName>
        <fullName evidence="1">Uncharacterized protein</fullName>
    </submittedName>
</protein>
<gene>
    <name evidence="1" type="ORF">K460DRAFT_381198</name>
</gene>
<accession>A0A9P4G7F0</accession>
<dbReference type="GeneID" id="63852578"/>
<dbReference type="AlphaFoldDB" id="A0A9P4G7F0"/>
<evidence type="ECO:0000313" key="2">
    <source>
        <dbReference type="Proteomes" id="UP000800039"/>
    </source>
</evidence>
<reference evidence="1" key="1">
    <citation type="submission" date="2020-01" db="EMBL/GenBank/DDBJ databases">
        <authorList>
            <consortium name="DOE Joint Genome Institute"/>
            <person name="Haridas S."/>
            <person name="Albert R."/>
            <person name="Binder M."/>
            <person name="Bloem J."/>
            <person name="Labutti K."/>
            <person name="Salamov A."/>
            <person name="Andreopoulos B."/>
            <person name="Baker S.E."/>
            <person name="Barry K."/>
            <person name="Bills G."/>
            <person name="Bluhm B.H."/>
            <person name="Cannon C."/>
            <person name="Castanera R."/>
            <person name="Culley D.E."/>
            <person name="Daum C."/>
            <person name="Ezra D."/>
            <person name="Gonzalez J.B."/>
            <person name="Henrissat B."/>
            <person name="Kuo A."/>
            <person name="Liang C."/>
            <person name="Lipzen A."/>
            <person name="Lutzoni F."/>
            <person name="Magnuson J."/>
            <person name="Mondo S."/>
            <person name="Nolan M."/>
            <person name="Ohm R."/>
            <person name="Pangilinan J."/>
            <person name="Park H.-J."/>
            <person name="Ramirez L."/>
            <person name="Alfaro M."/>
            <person name="Sun H."/>
            <person name="Tritt A."/>
            <person name="Yoshinaga Y."/>
            <person name="Zwiers L.-H."/>
            <person name="Turgeon B.G."/>
            <person name="Goodwin S.B."/>
            <person name="Spatafora J.W."/>
            <person name="Crous P.W."/>
            <person name="Grigoriev I.V."/>
        </authorList>
    </citation>
    <scope>NUCLEOTIDE SEQUENCE</scope>
    <source>
        <strain evidence="1">CBS 394.84</strain>
    </source>
</reference>
<sequence>MATYTLSIVSIVFHGAGADRGNLLQVSLLDRDRLWYQFDRRDGVTILSPNSEGYFQVATIPASQYARAHSIISEEPPPRNGRDRCQDWTMNFDGLVGKSATELAQALGGRWVANRR</sequence>
<dbReference type="RefSeq" id="XP_040782952.1">
    <property type="nucleotide sequence ID" value="XM_040935327.1"/>
</dbReference>
<name>A0A9P4G7F0_9PLEO</name>
<keyword evidence="2" id="KW-1185">Reference proteome</keyword>
<dbReference type="Proteomes" id="UP000800039">
    <property type="component" value="Unassembled WGS sequence"/>
</dbReference>
<proteinExistence type="predicted"/>
<dbReference type="OrthoDB" id="5271495at2759"/>
<evidence type="ECO:0000313" key="1">
    <source>
        <dbReference type="EMBL" id="KAF1840389.1"/>
    </source>
</evidence>
<organism evidence="1 2">
    <name type="scientific">Cucurbitaria berberidis CBS 394.84</name>
    <dbReference type="NCBI Taxonomy" id="1168544"/>
    <lineage>
        <taxon>Eukaryota</taxon>
        <taxon>Fungi</taxon>
        <taxon>Dikarya</taxon>
        <taxon>Ascomycota</taxon>
        <taxon>Pezizomycotina</taxon>
        <taxon>Dothideomycetes</taxon>
        <taxon>Pleosporomycetidae</taxon>
        <taxon>Pleosporales</taxon>
        <taxon>Pleosporineae</taxon>
        <taxon>Cucurbitariaceae</taxon>
        <taxon>Cucurbitaria</taxon>
    </lineage>
</organism>